<evidence type="ECO:0000313" key="4">
    <source>
        <dbReference type="Proteomes" id="UP000242519"/>
    </source>
</evidence>
<keyword evidence="4" id="KW-1185">Reference proteome</keyword>
<dbReference type="Pfam" id="PF20150">
    <property type="entry name" value="2EXR"/>
    <property type="match status" value="1"/>
</dbReference>
<dbReference type="AlphaFoldDB" id="A0A218ZAE8"/>
<dbReference type="PANTHER" id="PTHR35910">
    <property type="entry name" value="2EXR DOMAIN-CONTAINING PROTEIN"/>
    <property type="match status" value="1"/>
</dbReference>
<keyword evidence="1" id="KW-0175">Coiled coil</keyword>
<dbReference type="Proteomes" id="UP000242519">
    <property type="component" value="Unassembled WGS sequence"/>
</dbReference>
<feature type="domain" description="2EXR" evidence="2">
    <location>
        <begin position="21"/>
        <end position="129"/>
    </location>
</feature>
<dbReference type="EMBL" id="MZNU01000084">
    <property type="protein sequence ID" value="OWP04997.1"/>
    <property type="molecule type" value="Genomic_DNA"/>
</dbReference>
<organism evidence="3 4">
    <name type="scientific">Diplocarpon coronariae</name>
    <dbReference type="NCBI Taxonomy" id="2795749"/>
    <lineage>
        <taxon>Eukaryota</taxon>
        <taxon>Fungi</taxon>
        <taxon>Dikarya</taxon>
        <taxon>Ascomycota</taxon>
        <taxon>Pezizomycotina</taxon>
        <taxon>Leotiomycetes</taxon>
        <taxon>Helotiales</taxon>
        <taxon>Drepanopezizaceae</taxon>
        <taxon>Diplocarpon</taxon>
    </lineage>
</organism>
<proteinExistence type="predicted"/>
<reference evidence="3 4" key="1">
    <citation type="submission" date="2017-04" db="EMBL/GenBank/DDBJ databases">
        <title>Draft genome sequence of Marssonina coronaria NL1: causal agent of apple blotch.</title>
        <authorList>
            <person name="Cheng Q."/>
        </authorList>
    </citation>
    <scope>NUCLEOTIDE SEQUENCE [LARGE SCALE GENOMIC DNA]</scope>
    <source>
        <strain evidence="3 4">NL1</strain>
    </source>
</reference>
<gene>
    <name evidence="3" type="ORF">B2J93_5893</name>
</gene>
<accession>A0A218ZAE8</accession>
<dbReference type="OrthoDB" id="3473305at2759"/>
<dbReference type="InterPro" id="IPR045518">
    <property type="entry name" value="2EXR"/>
</dbReference>
<comment type="caution">
    <text evidence="3">The sequence shown here is derived from an EMBL/GenBank/DDBJ whole genome shotgun (WGS) entry which is preliminary data.</text>
</comment>
<feature type="coiled-coil region" evidence="1">
    <location>
        <begin position="242"/>
        <end position="269"/>
    </location>
</feature>
<evidence type="ECO:0000259" key="2">
    <source>
        <dbReference type="Pfam" id="PF20150"/>
    </source>
</evidence>
<evidence type="ECO:0000313" key="3">
    <source>
        <dbReference type="EMBL" id="OWP04997.1"/>
    </source>
</evidence>
<dbReference type="InParanoid" id="A0A218ZAE8"/>
<name>A0A218ZAE8_9HELO</name>
<protein>
    <recommendedName>
        <fullName evidence="2">2EXR domain-containing protein</fullName>
    </recommendedName>
</protein>
<dbReference type="PANTHER" id="PTHR35910:SF1">
    <property type="entry name" value="2EXR DOMAIN-CONTAINING PROTEIN"/>
    <property type="match status" value="1"/>
</dbReference>
<evidence type="ECO:0000256" key="1">
    <source>
        <dbReference type="SAM" id="Coils"/>
    </source>
</evidence>
<sequence>MTLKLAPIAPTMASSQPLLAFHLFPRLPTELQLKIWRLAANACPRPLDLWNDWEKRNRDNIIYYIQYYTTELAAKSPPPRAALSSTCRLAREVVHSAYAHEFTSEMKISNDFTATMPATMYINFDIDTVVPRGHWNIVSFSDFVTRVQGRLKSVAMDVHGSFWRENVKDYVKARSWVFNGVREVLLYVGTGELTMKGGEYLERFRKKETGRRDLSFVELAEGPKAKGSDAAAAVADAQSLAVALAETEAERAERLAVQAVEEVRDLINKFFDMIDGSSGAEEPWPWPARSRYFSEMEPTPRQSFIRPTIRLVKMVLSTPTALEATVTGS</sequence>